<protein>
    <submittedName>
        <fullName evidence="1">DeoR/GlpR family transcriptional regulator of sugar metabolism</fullName>
    </submittedName>
</protein>
<gene>
    <name evidence="1" type="ORF">J2Z60_001707</name>
</gene>
<sequence length="36" mass="4286">MAKTARLIKIINYLSTHPEFNIQELTNKFKIHFIVI</sequence>
<organism evidence="1 2">
    <name type="scientific">Lactobacillus colini</name>
    <dbReference type="NCBI Taxonomy" id="1819254"/>
    <lineage>
        <taxon>Bacteria</taxon>
        <taxon>Bacillati</taxon>
        <taxon>Bacillota</taxon>
        <taxon>Bacilli</taxon>
        <taxon>Lactobacillales</taxon>
        <taxon>Lactobacillaceae</taxon>
        <taxon>Lactobacillus</taxon>
    </lineage>
</organism>
<proteinExistence type="predicted"/>
<reference evidence="1 2" key="1">
    <citation type="submission" date="2021-03" db="EMBL/GenBank/DDBJ databases">
        <title>Genomic Encyclopedia of Type Strains, Phase IV (KMG-IV): sequencing the most valuable type-strain genomes for metagenomic binning, comparative biology and taxonomic classification.</title>
        <authorList>
            <person name="Goeker M."/>
        </authorList>
    </citation>
    <scope>NUCLEOTIDE SEQUENCE [LARGE SCALE GENOMIC DNA]</scope>
    <source>
        <strain evidence="1 2">DSM 101872</strain>
    </source>
</reference>
<keyword evidence="2" id="KW-1185">Reference proteome</keyword>
<comment type="caution">
    <text evidence="1">The sequence shown here is derived from an EMBL/GenBank/DDBJ whole genome shotgun (WGS) entry which is preliminary data.</text>
</comment>
<dbReference type="EMBL" id="JAGGLU010000011">
    <property type="protein sequence ID" value="MBP2058522.1"/>
    <property type="molecule type" value="Genomic_DNA"/>
</dbReference>
<evidence type="ECO:0000313" key="2">
    <source>
        <dbReference type="Proteomes" id="UP001519292"/>
    </source>
</evidence>
<dbReference type="Proteomes" id="UP001519292">
    <property type="component" value="Unassembled WGS sequence"/>
</dbReference>
<accession>A0ABS4MFP8</accession>
<evidence type="ECO:0000313" key="1">
    <source>
        <dbReference type="EMBL" id="MBP2058522.1"/>
    </source>
</evidence>
<name>A0ABS4MFP8_9LACO</name>